<feature type="transmembrane region" description="Helical" evidence="1">
    <location>
        <begin position="97"/>
        <end position="116"/>
    </location>
</feature>
<gene>
    <name evidence="2" type="ORF">CJO77_12435</name>
</gene>
<dbReference type="Proteomes" id="UP000261758">
    <property type="component" value="Chromosome"/>
</dbReference>
<evidence type="ECO:0000313" key="3">
    <source>
        <dbReference type="Proteomes" id="UP000261758"/>
    </source>
</evidence>
<dbReference type="AlphaFoldDB" id="A0AAD0SAC0"/>
<keyword evidence="1" id="KW-1133">Transmembrane helix</keyword>
<evidence type="ECO:0000256" key="1">
    <source>
        <dbReference type="SAM" id="Phobius"/>
    </source>
</evidence>
<evidence type="ECO:0000313" key="2">
    <source>
        <dbReference type="EMBL" id="AXV82270.1"/>
    </source>
</evidence>
<accession>A0AAD0SAC0</accession>
<dbReference type="EMBL" id="CP022759">
    <property type="protein sequence ID" value="AXV82270.1"/>
    <property type="molecule type" value="Genomic_DNA"/>
</dbReference>
<feature type="transmembrane region" description="Helical" evidence="1">
    <location>
        <begin position="55"/>
        <end position="76"/>
    </location>
</feature>
<proteinExistence type="predicted"/>
<reference evidence="2 3" key="1">
    <citation type="submission" date="2017-08" db="EMBL/GenBank/DDBJ databases">
        <title>Genome sequences of Ralstonia solanacearum Species Complex (RSSC) isolated from Potato bacterial wilts in Korea.</title>
        <authorList>
            <person name="Cho H."/>
            <person name="Song E.-S."/>
            <person name="Lee Y.K."/>
            <person name="Lee S."/>
            <person name="Lee S.-W."/>
            <person name="Jo A."/>
            <person name="Kim J.-G."/>
            <person name="Hwang I."/>
        </authorList>
    </citation>
    <scope>NUCLEOTIDE SEQUENCE [LARGE SCALE GENOMIC DNA]</scope>
    <source>
        <strain evidence="2 3">T98</strain>
    </source>
</reference>
<sequence>MDNQSEHRGQEQPLIRRVAHWLVLAGGVVFGGAFIVGGAFTMLTDSALYALALDHFAATVGLPAGALAALCIVVFLESSSGPIEFEGVGFRFKGASGPIVLWVLVFLSIAGAIKVLY</sequence>
<keyword evidence="1" id="KW-0472">Membrane</keyword>
<name>A0AAD0SAC0_RALSL</name>
<feature type="transmembrane region" description="Helical" evidence="1">
    <location>
        <begin position="21"/>
        <end position="43"/>
    </location>
</feature>
<keyword evidence="1" id="KW-0812">Transmembrane</keyword>
<organism evidence="2 3">
    <name type="scientific">Ralstonia solanacearum</name>
    <name type="common">Pseudomonas solanacearum</name>
    <dbReference type="NCBI Taxonomy" id="305"/>
    <lineage>
        <taxon>Bacteria</taxon>
        <taxon>Pseudomonadati</taxon>
        <taxon>Pseudomonadota</taxon>
        <taxon>Betaproteobacteria</taxon>
        <taxon>Burkholderiales</taxon>
        <taxon>Burkholderiaceae</taxon>
        <taxon>Ralstonia</taxon>
        <taxon>Ralstonia solanacearum species complex</taxon>
    </lineage>
</organism>
<evidence type="ECO:0008006" key="4">
    <source>
        <dbReference type="Google" id="ProtNLM"/>
    </source>
</evidence>
<protein>
    <recommendedName>
        <fullName evidence="4">Transmembrane protein</fullName>
    </recommendedName>
</protein>
<dbReference type="RefSeq" id="WP_118869749.1">
    <property type="nucleotide sequence ID" value="NZ_CP022759.1"/>
</dbReference>